<reference evidence="1 2" key="1">
    <citation type="journal article" date="2018" name="Front. Plant Sci.">
        <title>Red Clover (Trifolium pratense) and Zigzag Clover (T. medium) - A Picture of Genomic Similarities and Differences.</title>
        <authorList>
            <person name="Dluhosova J."/>
            <person name="Istvanek J."/>
            <person name="Nedelnik J."/>
            <person name="Repkova J."/>
        </authorList>
    </citation>
    <scope>NUCLEOTIDE SEQUENCE [LARGE SCALE GENOMIC DNA]</scope>
    <source>
        <strain evidence="2">cv. 10/8</strain>
        <tissue evidence="1">Leaf</tissue>
    </source>
</reference>
<feature type="non-terminal residue" evidence="1">
    <location>
        <position position="1"/>
    </location>
</feature>
<dbReference type="EMBL" id="LXQA010176519">
    <property type="protein sequence ID" value="MCI30034.1"/>
    <property type="molecule type" value="Genomic_DNA"/>
</dbReference>
<dbReference type="Proteomes" id="UP000265520">
    <property type="component" value="Unassembled WGS sequence"/>
</dbReference>
<proteinExistence type="predicted"/>
<organism evidence="1 2">
    <name type="scientific">Trifolium medium</name>
    <dbReference type="NCBI Taxonomy" id="97028"/>
    <lineage>
        <taxon>Eukaryota</taxon>
        <taxon>Viridiplantae</taxon>
        <taxon>Streptophyta</taxon>
        <taxon>Embryophyta</taxon>
        <taxon>Tracheophyta</taxon>
        <taxon>Spermatophyta</taxon>
        <taxon>Magnoliopsida</taxon>
        <taxon>eudicotyledons</taxon>
        <taxon>Gunneridae</taxon>
        <taxon>Pentapetalae</taxon>
        <taxon>rosids</taxon>
        <taxon>fabids</taxon>
        <taxon>Fabales</taxon>
        <taxon>Fabaceae</taxon>
        <taxon>Papilionoideae</taxon>
        <taxon>50 kb inversion clade</taxon>
        <taxon>NPAAA clade</taxon>
        <taxon>Hologalegina</taxon>
        <taxon>IRL clade</taxon>
        <taxon>Trifolieae</taxon>
        <taxon>Trifolium</taxon>
    </lineage>
</organism>
<comment type="caution">
    <text evidence="1">The sequence shown here is derived from an EMBL/GenBank/DDBJ whole genome shotgun (WGS) entry which is preliminary data.</text>
</comment>
<accession>A0A392R1Q3</accession>
<evidence type="ECO:0000313" key="2">
    <source>
        <dbReference type="Proteomes" id="UP000265520"/>
    </source>
</evidence>
<keyword evidence="2" id="KW-1185">Reference proteome</keyword>
<protein>
    <submittedName>
        <fullName evidence="1">Uncharacterized protein</fullName>
    </submittedName>
</protein>
<dbReference type="AlphaFoldDB" id="A0A392R1Q3"/>
<name>A0A392R1Q3_9FABA</name>
<evidence type="ECO:0000313" key="1">
    <source>
        <dbReference type="EMBL" id="MCI30034.1"/>
    </source>
</evidence>
<sequence>NEDYRQKTWWKESSGMG</sequence>